<dbReference type="InterPro" id="IPR005467">
    <property type="entry name" value="His_kinase_dom"/>
</dbReference>
<dbReference type="SUPFAM" id="SSF47384">
    <property type="entry name" value="Homodimeric domain of signal transducing histidine kinase"/>
    <property type="match status" value="1"/>
</dbReference>
<dbReference type="InterPro" id="IPR050351">
    <property type="entry name" value="BphY/WalK/GraS-like"/>
</dbReference>
<evidence type="ECO:0000259" key="9">
    <source>
        <dbReference type="PROSITE" id="PS50109"/>
    </source>
</evidence>
<reference evidence="11" key="1">
    <citation type="submission" date="2016-10" db="EMBL/GenBank/DDBJ databases">
        <authorList>
            <person name="Varghese N."/>
        </authorList>
    </citation>
    <scope>NUCLEOTIDE SEQUENCE [LARGE SCALE GENOMIC DNA]</scope>
    <source>
        <strain evidence="11">ACV-9</strain>
    </source>
</reference>
<dbReference type="EMBL" id="FNZX01000011">
    <property type="protein sequence ID" value="SEK79285.1"/>
    <property type="molecule type" value="Genomic_DNA"/>
</dbReference>
<comment type="subcellular location">
    <subcellularLocation>
        <location evidence="2">Membrane</location>
    </subcellularLocation>
</comment>
<gene>
    <name evidence="10" type="ORF">SAMN02910377_01822</name>
</gene>
<feature type="domain" description="Histidine kinase" evidence="9">
    <location>
        <begin position="205"/>
        <end position="411"/>
    </location>
</feature>
<evidence type="ECO:0000256" key="8">
    <source>
        <dbReference type="SAM" id="Phobius"/>
    </source>
</evidence>
<dbReference type="InterPro" id="IPR004358">
    <property type="entry name" value="Sig_transdc_His_kin-like_C"/>
</dbReference>
<evidence type="ECO:0000256" key="2">
    <source>
        <dbReference type="ARBA" id="ARBA00004370"/>
    </source>
</evidence>
<dbReference type="InterPro" id="IPR003661">
    <property type="entry name" value="HisK_dim/P_dom"/>
</dbReference>
<keyword evidence="6 10" id="KW-0418">Kinase</keyword>
<keyword evidence="11" id="KW-1185">Reference proteome</keyword>
<dbReference type="GO" id="GO:0004721">
    <property type="term" value="F:phosphoprotein phosphatase activity"/>
    <property type="evidence" value="ECO:0007669"/>
    <property type="project" value="TreeGrafter"/>
</dbReference>
<dbReference type="RefSeq" id="WP_074791224.1">
    <property type="nucleotide sequence ID" value="NZ_FNZX01000011.1"/>
</dbReference>
<evidence type="ECO:0000313" key="11">
    <source>
        <dbReference type="Proteomes" id="UP000182321"/>
    </source>
</evidence>
<dbReference type="GO" id="GO:0000155">
    <property type="term" value="F:phosphorelay sensor kinase activity"/>
    <property type="evidence" value="ECO:0007669"/>
    <property type="project" value="InterPro"/>
</dbReference>
<dbReference type="CDD" id="cd00082">
    <property type="entry name" value="HisKA"/>
    <property type="match status" value="1"/>
</dbReference>
<dbReference type="InterPro" id="IPR003594">
    <property type="entry name" value="HATPase_dom"/>
</dbReference>
<dbReference type="Proteomes" id="UP000182321">
    <property type="component" value="Unassembled WGS sequence"/>
</dbReference>
<keyword evidence="5" id="KW-0808">Transferase</keyword>
<keyword evidence="8" id="KW-1133">Transmembrane helix</keyword>
<dbReference type="EC" id="2.7.13.3" evidence="3"/>
<evidence type="ECO:0000256" key="7">
    <source>
        <dbReference type="ARBA" id="ARBA00023012"/>
    </source>
</evidence>
<dbReference type="PROSITE" id="PS50109">
    <property type="entry name" value="HIS_KIN"/>
    <property type="match status" value="1"/>
</dbReference>
<dbReference type="Gene3D" id="1.10.287.130">
    <property type="match status" value="1"/>
</dbReference>
<dbReference type="SUPFAM" id="SSF55874">
    <property type="entry name" value="ATPase domain of HSP90 chaperone/DNA topoisomerase II/histidine kinase"/>
    <property type="match status" value="1"/>
</dbReference>
<keyword evidence="8" id="KW-0812">Transmembrane</keyword>
<evidence type="ECO:0000313" key="10">
    <source>
        <dbReference type="EMBL" id="SEK79285.1"/>
    </source>
</evidence>
<keyword evidence="8" id="KW-0472">Membrane</keyword>
<evidence type="ECO:0000256" key="3">
    <source>
        <dbReference type="ARBA" id="ARBA00012438"/>
    </source>
</evidence>
<dbReference type="Gene3D" id="3.30.565.10">
    <property type="entry name" value="Histidine kinase-like ATPase, C-terminal domain"/>
    <property type="match status" value="1"/>
</dbReference>
<accession>A0A1H7K085</accession>
<dbReference type="GO" id="GO:0016036">
    <property type="term" value="P:cellular response to phosphate starvation"/>
    <property type="evidence" value="ECO:0007669"/>
    <property type="project" value="TreeGrafter"/>
</dbReference>
<dbReference type="InterPro" id="IPR036890">
    <property type="entry name" value="HATPase_C_sf"/>
</dbReference>
<evidence type="ECO:0000256" key="5">
    <source>
        <dbReference type="ARBA" id="ARBA00022679"/>
    </source>
</evidence>
<dbReference type="CDD" id="cd00075">
    <property type="entry name" value="HATPase"/>
    <property type="match status" value="1"/>
</dbReference>
<dbReference type="Pfam" id="PF00512">
    <property type="entry name" value="HisKA"/>
    <property type="match status" value="1"/>
</dbReference>
<evidence type="ECO:0000256" key="4">
    <source>
        <dbReference type="ARBA" id="ARBA00022553"/>
    </source>
</evidence>
<evidence type="ECO:0000256" key="1">
    <source>
        <dbReference type="ARBA" id="ARBA00000085"/>
    </source>
</evidence>
<dbReference type="SMART" id="SM00388">
    <property type="entry name" value="HisKA"/>
    <property type="match status" value="1"/>
</dbReference>
<dbReference type="PRINTS" id="PR00344">
    <property type="entry name" value="BCTRLSENSOR"/>
</dbReference>
<dbReference type="InterPro" id="IPR036097">
    <property type="entry name" value="HisK_dim/P_sf"/>
</dbReference>
<dbReference type="Pfam" id="PF02518">
    <property type="entry name" value="HATPase_c"/>
    <property type="match status" value="1"/>
</dbReference>
<name>A0A1H7K085_9FIRM</name>
<evidence type="ECO:0000256" key="6">
    <source>
        <dbReference type="ARBA" id="ARBA00022777"/>
    </source>
</evidence>
<keyword evidence="4" id="KW-0597">Phosphoprotein</keyword>
<organism evidence="10 11">
    <name type="scientific">Pseudobutyrivibrio ruminis</name>
    <dbReference type="NCBI Taxonomy" id="46206"/>
    <lineage>
        <taxon>Bacteria</taxon>
        <taxon>Bacillati</taxon>
        <taxon>Bacillota</taxon>
        <taxon>Clostridia</taxon>
        <taxon>Lachnospirales</taxon>
        <taxon>Lachnospiraceae</taxon>
        <taxon>Pseudobutyrivibrio</taxon>
    </lineage>
</organism>
<proteinExistence type="predicted"/>
<comment type="catalytic activity">
    <reaction evidence="1">
        <text>ATP + protein L-histidine = ADP + protein N-phospho-L-histidine.</text>
        <dbReference type="EC" id="2.7.13.3"/>
    </reaction>
</comment>
<dbReference type="SMART" id="SM00387">
    <property type="entry name" value="HATPase_c"/>
    <property type="match status" value="1"/>
</dbReference>
<dbReference type="AlphaFoldDB" id="A0A1H7K085"/>
<keyword evidence="7" id="KW-0902">Two-component regulatory system</keyword>
<sequence>MISRSRIRIVVITMMFLIFIVVSTLGIIYGTTRIQTTKENKEMLHMFAKAYDENGFPDSAILQPSPQKASDDFTPTTSFHNFQVSTFYAVAFDLDGNVIEYLNDAPSGFSNEELVEYASNLLKSGKDYGEGNSVTYLITKEDDYILVTMMDTVLMDLTISYLIKNMIIFGGISILILLMVSIILSKWVVKPIETAYEKQKQFISDAGHELKTPISTISANAEILGRNLPDNPWLENIKYENERMSTIVHQLLDLARLENIKPTMSEVNLSELVLANILPFEASAYENNLELNYDIANDIIKVCDKTNMEKLISILIDNAISNCSPNGKINITLTEESGKIMLKVANTGEEIPENEREKIFERFYRSDYSRAERVGHYGLGLSIAKAIATEHEGKIWVDCIDGNVIFNLNFR</sequence>
<feature type="transmembrane region" description="Helical" evidence="8">
    <location>
        <begin position="7"/>
        <end position="29"/>
    </location>
</feature>
<dbReference type="GO" id="GO:0005886">
    <property type="term" value="C:plasma membrane"/>
    <property type="evidence" value="ECO:0007669"/>
    <property type="project" value="TreeGrafter"/>
</dbReference>
<protein>
    <recommendedName>
        <fullName evidence="3">histidine kinase</fullName>
        <ecNumber evidence="3">2.7.13.3</ecNumber>
    </recommendedName>
</protein>
<feature type="transmembrane region" description="Helical" evidence="8">
    <location>
        <begin position="166"/>
        <end position="189"/>
    </location>
</feature>
<dbReference type="PANTHER" id="PTHR45453">
    <property type="entry name" value="PHOSPHATE REGULON SENSOR PROTEIN PHOR"/>
    <property type="match status" value="1"/>
</dbReference>
<dbReference type="PANTHER" id="PTHR45453:SF1">
    <property type="entry name" value="PHOSPHATE REGULON SENSOR PROTEIN PHOR"/>
    <property type="match status" value="1"/>
</dbReference>